<gene>
    <name evidence="5" type="ORF">QI30_03785</name>
</gene>
<dbReference type="Proteomes" id="UP000288623">
    <property type="component" value="Unassembled WGS sequence"/>
</dbReference>
<dbReference type="SMART" id="SM00646">
    <property type="entry name" value="Ami_3"/>
    <property type="match status" value="1"/>
</dbReference>
<keyword evidence="3" id="KW-0732">Signal</keyword>
<evidence type="ECO:0000256" key="1">
    <source>
        <dbReference type="ARBA" id="ARBA00022801"/>
    </source>
</evidence>
<proteinExistence type="predicted"/>
<dbReference type="InterPro" id="IPR050695">
    <property type="entry name" value="N-acetylmuramoyl_amidase_3"/>
</dbReference>
<feature type="signal peptide" evidence="3">
    <location>
        <begin position="1"/>
        <end position="32"/>
    </location>
</feature>
<keyword evidence="2" id="KW-0961">Cell wall biogenesis/degradation</keyword>
<name>A0A433RWZ2_9BACL</name>
<dbReference type="InterPro" id="IPR003646">
    <property type="entry name" value="SH3-like_bac-type"/>
</dbReference>
<accession>A0A433RWZ2</accession>
<protein>
    <recommendedName>
        <fullName evidence="4">SH3b domain-containing protein</fullName>
    </recommendedName>
</protein>
<dbReference type="GO" id="GO:0030288">
    <property type="term" value="C:outer membrane-bounded periplasmic space"/>
    <property type="evidence" value="ECO:0007669"/>
    <property type="project" value="TreeGrafter"/>
</dbReference>
<dbReference type="RefSeq" id="WP_158620952.1">
    <property type="nucleotide sequence ID" value="NZ_JTFC01000011.1"/>
</dbReference>
<dbReference type="GO" id="GO:0071555">
    <property type="term" value="P:cell wall organization"/>
    <property type="evidence" value="ECO:0007669"/>
    <property type="project" value="UniProtKB-KW"/>
</dbReference>
<organism evidence="5 6">
    <name type="scientific">Candidatus Kurthia intestinigallinarum</name>
    <dbReference type="NCBI Taxonomy" id="1562256"/>
    <lineage>
        <taxon>Bacteria</taxon>
        <taxon>Bacillati</taxon>
        <taxon>Bacillota</taxon>
        <taxon>Bacilli</taxon>
        <taxon>Bacillales</taxon>
        <taxon>Caryophanaceae</taxon>
        <taxon>Kurthia</taxon>
    </lineage>
</organism>
<dbReference type="Pfam" id="PF08239">
    <property type="entry name" value="SH3_3"/>
    <property type="match status" value="1"/>
</dbReference>
<dbReference type="AlphaFoldDB" id="A0A433RWZ2"/>
<feature type="chain" id="PRO_5019211302" description="SH3b domain-containing protein" evidence="3">
    <location>
        <begin position="33"/>
        <end position="288"/>
    </location>
</feature>
<reference evidence="5 6" key="1">
    <citation type="submission" date="2014-11" db="EMBL/GenBank/DDBJ databases">
        <title>Genome sequence and analysis of novel Kurthia sp.</title>
        <authorList>
            <person name="Lawson J.N."/>
            <person name="Gonzalez J.E."/>
            <person name="Rinauldi L."/>
            <person name="Xuan Z."/>
            <person name="Firman A."/>
            <person name="Shaddox L."/>
            <person name="Trudeau A."/>
            <person name="Shah S."/>
            <person name="Reiman D."/>
        </authorList>
    </citation>
    <scope>NUCLEOTIDE SEQUENCE [LARGE SCALE GENOMIC DNA]</scope>
    <source>
        <strain evidence="5 6">3B1D</strain>
    </source>
</reference>
<dbReference type="PANTHER" id="PTHR30404:SF0">
    <property type="entry name" value="N-ACETYLMURAMOYL-L-ALANINE AMIDASE AMIC"/>
    <property type="match status" value="1"/>
</dbReference>
<dbReference type="InterPro" id="IPR002508">
    <property type="entry name" value="MurNAc-LAA_cat"/>
</dbReference>
<comment type="caution">
    <text evidence="5">The sequence shown here is derived from an EMBL/GenBank/DDBJ whole genome shotgun (WGS) entry which is preliminary data.</text>
</comment>
<dbReference type="Pfam" id="PF01520">
    <property type="entry name" value="Amidase_3"/>
    <property type="match status" value="1"/>
</dbReference>
<evidence type="ECO:0000256" key="2">
    <source>
        <dbReference type="ARBA" id="ARBA00023316"/>
    </source>
</evidence>
<dbReference type="PROSITE" id="PS51781">
    <property type="entry name" value="SH3B"/>
    <property type="match status" value="1"/>
</dbReference>
<dbReference type="GO" id="GO:0009253">
    <property type="term" value="P:peptidoglycan catabolic process"/>
    <property type="evidence" value="ECO:0007669"/>
    <property type="project" value="InterPro"/>
</dbReference>
<evidence type="ECO:0000313" key="5">
    <source>
        <dbReference type="EMBL" id="RUS57810.1"/>
    </source>
</evidence>
<dbReference type="CDD" id="cd02696">
    <property type="entry name" value="MurNAc-LAA"/>
    <property type="match status" value="1"/>
</dbReference>
<keyword evidence="6" id="KW-1185">Reference proteome</keyword>
<sequence>MRKTILKWIAVISMFTIAAAALTVMSSSSANAASVKMKVTAPNTDKLNMRKGPGVKYSTIRKLNYNTVVTRTKVSGSWSKITYKGESGWVSTKYLRKVAIKSATFPLDNFTIVVDAGHGGTDDGAFYYNTSEKSVNLKAAKELKKQLEYEGAEVVMTRSTDKTLSLPGRVKISKKIKPDAYISLHHNASKTGNKTDKGYLVLYTKSKEKAFTKAVYSGMKSVLSTKTTVPYEGYRYQNLHVLRENPYIGTLVEYGYMSTPSELKKINKDSYRKYVAQGIVKGVINYFD</sequence>
<dbReference type="Gene3D" id="2.30.30.40">
    <property type="entry name" value="SH3 Domains"/>
    <property type="match status" value="1"/>
</dbReference>
<dbReference type="Gene3D" id="3.40.630.40">
    <property type="entry name" value="Zn-dependent exopeptidases"/>
    <property type="match status" value="1"/>
</dbReference>
<evidence type="ECO:0000256" key="3">
    <source>
        <dbReference type="SAM" id="SignalP"/>
    </source>
</evidence>
<dbReference type="GO" id="GO:0008745">
    <property type="term" value="F:N-acetylmuramoyl-L-alanine amidase activity"/>
    <property type="evidence" value="ECO:0007669"/>
    <property type="project" value="InterPro"/>
</dbReference>
<keyword evidence="1" id="KW-0378">Hydrolase</keyword>
<dbReference type="PANTHER" id="PTHR30404">
    <property type="entry name" value="N-ACETYLMURAMOYL-L-ALANINE AMIDASE"/>
    <property type="match status" value="1"/>
</dbReference>
<evidence type="ECO:0000313" key="6">
    <source>
        <dbReference type="Proteomes" id="UP000288623"/>
    </source>
</evidence>
<dbReference type="SUPFAM" id="SSF53187">
    <property type="entry name" value="Zn-dependent exopeptidases"/>
    <property type="match status" value="1"/>
</dbReference>
<dbReference type="OrthoDB" id="9806267at2"/>
<evidence type="ECO:0000259" key="4">
    <source>
        <dbReference type="PROSITE" id="PS51781"/>
    </source>
</evidence>
<dbReference type="EMBL" id="JTFC01000011">
    <property type="protein sequence ID" value="RUS57810.1"/>
    <property type="molecule type" value="Genomic_DNA"/>
</dbReference>
<dbReference type="SMART" id="SM00287">
    <property type="entry name" value="SH3b"/>
    <property type="match status" value="1"/>
</dbReference>
<feature type="domain" description="SH3b" evidence="4">
    <location>
        <begin position="34"/>
        <end position="99"/>
    </location>
</feature>